<evidence type="ECO:0000313" key="2">
    <source>
        <dbReference type="Proteomes" id="UP000268014"/>
    </source>
</evidence>
<dbReference type="AlphaFoldDB" id="A0A0N4VTA8"/>
<reference evidence="1 2" key="2">
    <citation type="submission" date="2018-11" db="EMBL/GenBank/DDBJ databases">
        <authorList>
            <consortium name="Pathogen Informatics"/>
        </authorList>
    </citation>
    <scope>NUCLEOTIDE SEQUENCE [LARGE SCALE GENOMIC DNA]</scope>
    <source>
        <strain evidence="1 2">MHpl1</strain>
    </source>
</reference>
<evidence type="ECO:0000313" key="3">
    <source>
        <dbReference type="WBParaSite" id="HPLM_0000052501-mRNA-1"/>
    </source>
</evidence>
<dbReference type="EMBL" id="UZAF01000380">
    <property type="protein sequence ID" value="VDO05642.1"/>
    <property type="molecule type" value="Genomic_DNA"/>
</dbReference>
<proteinExistence type="predicted"/>
<reference evidence="3" key="1">
    <citation type="submission" date="2017-02" db="UniProtKB">
        <authorList>
            <consortium name="WormBaseParasite"/>
        </authorList>
    </citation>
    <scope>IDENTIFICATION</scope>
</reference>
<name>A0A0N4VTA8_HAEPC</name>
<keyword evidence="2" id="KW-1185">Reference proteome</keyword>
<protein>
    <submittedName>
        <fullName evidence="3">VWFA domain-containing protein</fullName>
    </submittedName>
</protein>
<sequence length="230" mass="26105">MFNLRCSHKEAGLEDTSLTFLVDVTDSTLFDQVNSDFHQNLPVFFERTGLDNIQPGQRLTLKMSPITCSGVFSMKQASIALPVRDMSKREAALLRNPEPLMALIRSELDDYARMAAEDQQASPILDVLLKSFREMSPSSRELLVVFTDGYEHSNYLNMYKARTIPTSEMDVARILEKADQILLQDARSVVKNVNPAVVFVLKETSKENSFKRADLKMFYTELLRQLGVTD</sequence>
<dbReference type="Proteomes" id="UP000268014">
    <property type="component" value="Unassembled WGS sequence"/>
</dbReference>
<evidence type="ECO:0000313" key="1">
    <source>
        <dbReference type="EMBL" id="VDO05642.1"/>
    </source>
</evidence>
<gene>
    <name evidence="1" type="ORF">HPLM_LOCUS526</name>
</gene>
<organism evidence="3">
    <name type="scientific">Haemonchus placei</name>
    <name type="common">Barber's pole worm</name>
    <dbReference type="NCBI Taxonomy" id="6290"/>
    <lineage>
        <taxon>Eukaryota</taxon>
        <taxon>Metazoa</taxon>
        <taxon>Ecdysozoa</taxon>
        <taxon>Nematoda</taxon>
        <taxon>Chromadorea</taxon>
        <taxon>Rhabditida</taxon>
        <taxon>Rhabditina</taxon>
        <taxon>Rhabditomorpha</taxon>
        <taxon>Strongyloidea</taxon>
        <taxon>Trichostrongylidae</taxon>
        <taxon>Haemonchus</taxon>
    </lineage>
</organism>
<accession>A0A0N4VTA8</accession>
<dbReference type="WBParaSite" id="HPLM_0000052501-mRNA-1">
    <property type="protein sequence ID" value="HPLM_0000052501-mRNA-1"/>
    <property type="gene ID" value="HPLM_0000052501"/>
</dbReference>